<dbReference type="Gene3D" id="2.40.50.140">
    <property type="entry name" value="Nucleic acid-binding proteins"/>
    <property type="match status" value="1"/>
</dbReference>
<keyword evidence="3 7" id="KW-0699">rRNA-binding</keyword>
<reference evidence="10 11" key="1">
    <citation type="journal article" date="2019" name="ISME J.">
        <title>Isolation and characterization of a thermophilic sulfur- and iron-reducing thaumarchaeote from a terrestrial acidic hot spring.</title>
        <authorList>
            <person name="Kato S."/>
            <person name="Itoh T."/>
            <person name="Yuki M."/>
            <person name="Nagamori M."/>
            <person name="Ohnishi M."/>
            <person name="Uematsu K."/>
            <person name="Suzuki K."/>
            <person name="Takashina T."/>
            <person name="Ohkuma M."/>
        </authorList>
    </citation>
    <scope>NUCLEOTIDE SEQUENCE [LARGE SCALE GENOMIC DNA]</scope>
    <source>
        <strain evidence="10 11">NAS-02</strain>
    </source>
</reference>
<dbReference type="PROSITE" id="PS00055">
    <property type="entry name" value="RIBOSOMAL_S12"/>
    <property type="match status" value="1"/>
</dbReference>
<sequence>MVMGDKSPLGEFAARKLRMRRKRFRWSDSDYKRRVLRLDEKFDPMEGAPQARGIVLEKVGVESRQPNSAIRKCVRVQLVKNGKTVTAFVPGDGGLNFIDEHDEVIIEGIGGSQGRSMGDIPGVKYQVSMVNGVSLKMLLLGKKEKPRR</sequence>
<protein>
    <recommendedName>
        <fullName evidence="7">Small ribosomal subunit protein uS12</fullName>
    </recommendedName>
</protein>
<dbReference type="GO" id="GO:0019843">
    <property type="term" value="F:rRNA binding"/>
    <property type="evidence" value="ECO:0007669"/>
    <property type="project" value="UniProtKB-UniRule"/>
</dbReference>
<dbReference type="GO" id="GO:0006412">
    <property type="term" value="P:translation"/>
    <property type="evidence" value="ECO:0007669"/>
    <property type="project" value="UniProtKB-UniRule"/>
</dbReference>
<dbReference type="NCBIfam" id="TIGR00982">
    <property type="entry name" value="uS12_E_A"/>
    <property type="match status" value="1"/>
</dbReference>
<keyword evidence="5 7" id="KW-0689">Ribosomal protein</keyword>
<name>A0A4P2VAX3_9ARCH</name>
<dbReference type="Proteomes" id="UP000509448">
    <property type="component" value="Chromosome"/>
</dbReference>
<dbReference type="InterPro" id="IPR022863">
    <property type="entry name" value="Ribosomal_uS12_arc"/>
</dbReference>
<dbReference type="GO" id="GO:0003735">
    <property type="term" value="F:structural constituent of ribosome"/>
    <property type="evidence" value="ECO:0007669"/>
    <property type="project" value="UniProtKB-UniRule"/>
</dbReference>
<evidence type="ECO:0000313" key="10">
    <source>
        <dbReference type="EMBL" id="BBE41639.1"/>
    </source>
</evidence>
<keyword evidence="6 7" id="KW-0687">Ribonucleoprotein</keyword>
<evidence type="ECO:0000256" key="4">
    <source>
        <dbReference type="ARBA" id="ARBA00022884"/>
    </source>
</evidence>
<dbReference type="KEGG" id="ccai:NAS2_0245"/>
<keyword evidence="4 7" id="KW-0694">RNA-binding</keyword>
<dbReference type="InterPro" id="IPR005680">
    <property type="entry name" value="Ribosomal_uS12_euk/arc"/>
</dbReference>
<evidence type="ECO:0000256" key="6">
    <source>
        <dbReference type="ARBA" id="ARBA00023274"/>
    </source>
</evidence>
<dbReference type="InterPro" id="IPR006032">
    <property type="entry name" value="Ribosomal_uS12"/>
</dbReference>
<dbReference type="SUPFAM" id="SSF50249">
    <property type="entry name" value="Nucleic acid-binding proteins"/>
    <property type="match status" value="1"/>
</dbReference>
<evidence type="ECO:0000256" key="5">
    <source>
        <dbReference type="ARBA" id="ARBA00022980"/>
    </source>
</evidence>
<organism evidence="10 11">
    <name type="scientific">Conexivisphaera calida</name>
    <dbReference type="NCBI Taxonomy" id="1874277"/>
    <lineage>
        <taxon>Archaea</taxon>
        <taxon>Nitrososphaerota</taxon>
        <taxon>Conexivisphaeria</taxon>
        <taxon>Conexivisphaerales</taxon>
        <taxon>Conexivisphaeraceae</taxon>
        <taxon>Conexivisphaera</taxon>
    </lineage>
</organism>
<proteinExistence type="inferred from homology"/>
<gene>
    <name evidence="7" type="primary">rps12</name>
    <name evidence="10" type="ORF">NAS2_0245</name>
</gene>
<dbReference type="NCBIfam" id="NF003254">
    <property type="entry name" value="PRK04211.1"/>
    <property type="match status" value="1"/>
</dbReference>
<evidence type="ECO:0000256" key="2">
    <source>
        <dbReference type="ARBA" id="ARBA00011458"/>
    </source>
</evidence>
<comment type="similarity">
    <text evidence="1 7 8">Belongs to the universal ribosomal protein uS12 family.</text>
</comment>
<dbReference type="Pfam" id="PF00164">
    <property type="entry name" value="Ribosom_S12_S23"/>
    <property type="match status" value="1"/>
</dbReference>
<evidence type="ECO:0000256" key="8">
    <source>
        <dbReference type="RuleBase" id="RU003622"/>
    </source>
</evidence>
<evidence type="ECO:0000256" key="1">
    <source>
        <dbReference type="ARBA" id="ARBA00005657"/>
    </source>
</evidence>
<dbReference type="InterPro" id="IPR012340">
    <property type="entry name" value="NA-bd_OB-fold"/>
</dbReference>
<accession>A0A4P2VAX3</accession>
<evidence type="ECO:0000256" key="7">
    <source>
        <dbReference type="HAMAP-Rule" id="MF_00403"/>
    </source>
</evidence>
<dbReference type="AlphaFoldDB" id="A0A4P2VAX3"/>
<dbReference type="FunFam" id="2.40.50.140:FF:000007">
    <property type="entry name" value="40S ribosomal protein S23"/>
    <property type="match status" value="1"/>
</dbReference>
<evidence type="ECO:0000256" key="9">
    <source>
        <dbReference type="RuleBase" id="RU004490"/>
    </source>
</evidence>
<dbReference type="PANTHER" id="PTHR11652">
    <property type="entry name" value="30S RIBOSOMAL PROTEIN S12 FAMILY MEMBER"/>
    <property type="match status" value="1"/>
</dbReference>
<dbReference type="HAMAP" id="MF_00403_A">
    <property type="entry name" value="Ribosomal_uS12_A"/>
    <property type="match status" value="1"/>
</dbReference>
<comment type="function">
    <text evidence="7 9">With S4 and S5 plays an important role in translational accuracy. Located at the interface of the 30S and 50S subunits.</text>
</comment>
<dbReference type="PIRSF" id="PIRSF002133">
    <property type="entry name" value="Ribosomal_S12/S23"/>
    <property type="match status" value="1"/>
</dbReference>
<dbReference type="CDD" id="cd03367">
    <property type="entry name" value="Ribosomal_S23"/>
    <property type="match status" value="1"/>
</dbReference>
<evidence type="ECO:0000256" key="3">
    <source>
        <dbReference type="ARBA" id="ARBA00022730"/>
    </source>
</evidence>
<dbReference type="EMBL" id="AP018732">
    <property type="protein sequence ID" value="BBE41639.1"/>
    <property type="molecule type" value="Genomic_DNA"/>
</dbReference>
<dbReference type="GO" id="GO:0015935">
    <property type="term" value="C:small ribosomal subunit"/>
    <property type="evidence" value="ECO:0007669"/>
    <property type="project" value="UniProtKB-UniRule"/>
</dbReference>
<comment type="subunit">
    <text evidence="2 7 9">Part of the 30S ribosomal subunit.</text>
</comment>
<evidence type="ECO:0000313" key="11">
    <source>
        <dbReference type="Proteomes" id="UP000509448"/>
    </source>
</evidence>
<keyword evidence="11" id="KW-1185">Reference proteome</keyword>